<keyword evidence="7" id="KW-1185">Reference proteome</keyword>
<keyword evidence="3" id="KW-0597">Phosphoprotein</keyword>
<dbReference type="SUPFAM" id="SSF52172">
    <property type="entry name" value="CheY-like"/>
    <property type="match status" value="2"/>
</dbReference>
<dbReference type="PANTHER" id="PTHR45138">
    <property type="entry name" value="REGULATORY COMPONENTS OF SENSORY TRANSDUCTION SYSTEM"/>
    <property type="match status" value="1"/>
</dbReference>
<dbReference type="Pfam" id="PF00072">
    <property type="entry name" value="Response_reg"/>
    <property type="match status" value="2"/>
</dbReference>
<dbReference type="CDD" id="cd01949">
    <property type="entry name" value="GGDEF"/>
    <property type="match status" value="1"/>
</dbReference>
<dbReference type="PROSITE" id="PS50887">
    <property type="entry name" value="GGDEF"/>
    <property type="match status" value="1"/>
</dbReference>
<dbReference type="SUPFAM" id="SSF55073">
    <property type="entry name" value="Nucleotide cyclase"/>
    <property type="match status" value="1"/>
</dbReference>
<evidence type="ECO:0000256" key="3">
    <source>
        <dbReference type="PROSITE-ProRule" id="PRU00169"/>
    </source>
</evidence>
<evidence type="ECO:0000313" key="6">
    <source>
        <dbReference type="EMBL" id="MFD2259042.1"/>
    </source>
</evidence>
<dbReference type="Gene3D" id="3.40.50.2300">
    <property type="match status" value="1"/>
</dbReference>
<dbReference type="SMART" id="SM00448">
    <property type="entry name" value="REC"/>
    <property type="match status" value="2"/>
</dbReference>
<comment type="caution">
    <text evidence="6">The sequence shown here is derived from an EMBL/GenBank/DDBJ whole genome shotgun (WGS) entry which is preliminary data.</text>
</comment>
<dbReference type="InterPro" id="IPR001789">
    <property type="entry name" value="Sig_transdc_resp-reg_receiver"/>
</dbReference>
<sequence>MTARILVVDDVAANVRLLEARLLAEYYDVVTASTGQEALEICEEGKIDLVLLDVMMPGMDGFEVCRRLKGSPRTQHIPVVIITALGQVDQRITGLEAGADDFLTKPVNDLQLLTRVRTLTRLKALTDELRLRADSASDPALAELLHPAAQEYQEPARLLLVDPDASSSRMIAGMLLQHYVVDEVSEPQTALLRGLERDYDCILVATGAEDGDPLRLCAQFRALEQTRLVPIILIASPGEEHQVLRGLELTVNDYLLRPIVPMELVARVRTQVKRKRYNDQLRASVARTVEMAITDPLTGVYNRRYLDGHLPTLFNRAQARQRPLSLMLIDIDRFKWINDEMGHAFGDQVLQEFALRLRRNLRSIDLISRYGGEEFAIVMPETDLASARIVAERIRGEIANKAFSFSDGRTLRVTASAGISTKKPFDDSPEQMLQRADDALYEAKKQGRNQVVAPAA</sequence>
<dbReference type="SMART" id="SM00267">
    <property type="entry name" value="GGDEF"/>
    <property type="match status" value="1"/>
</dbReference>
<feature type="modified residue" description="4-aspartylphosphate" evidence="3">
    <location>
        <position position="53"/>
    </location>
</feature>
<dbReference type="EMBL" id="JBHUIR010000017">
    <property type="protein sequence ID" value="MFD2259042.1"/>
    <property type="molecule type" value="Genomic_DNA"/>
</dbReference>
<evidence type="ECO:0000259" key="5">
    <source>
        <dbReference type="PROSITE" id="PS50887"/>
    </source>
</evidence>
<evidence type="ECO:0000313" key="7">
    <source>
        <dbReference type="Proteomes" id="UP001597373"/>
    </source>
</evidence>
<evidence type="ECO:0000259" key="4">
    <source>
        <dbReference type="PROSITE" id="PS50110"/>
    </source>
</evidence>
<protein>
    <recommendedName>
        <fullName evidence="1">diguanylate cyclase</fullName>
        <ecNumber evidence="1">2.7.7.65</ecNumber>
    </recommendedName>
</protein>
<evidence type="ECO:0000256" key="1">
    <source>
        <dbReference type="ARBA" id="ARBA00012528"/>
    </source>
</evidence>
<dbReference type="PROSITE" id="PS50110">
    <property type="entry name" value="RESPONSE_REGULATORY"/>
    <property type="match status" value="2"/>
</dbReference>
<dbReference type="Pfam" id="PF00990">
    <property type="entry name" value="GGDEF"/>
    <property type="match status" value="1"/>
</dbReference>
<comment type="caution">
    <text evidence="3">Lacks conserved residue(s) required for the propagation of feature annotation.</text>
</comment>
<dbReference type="PANTHER" id="PTHR45138:SF9">
    <property type="entry name" value="DIGUANYLATE CYCLASE DGCM-RELATED"/>
    <property type="match status" value="1"/>
</dbReference>
<dbReference type="Gene3D" id="6.10.250.690">
    <property type="match status" value="1"/>
</dbReference>
<proteinExistence type="predicted"/>
<feature type="domain" description="Response regulatory" evidence="4">
    <location>
        <begin position="157"/>
        <end position="272"/>
    </location>
</feature>
<name>A0ABW5DD65_9HYPH</name>
<reference evidence="7" key="1">
    <citation type="journal article" date="2019" name="Int. J. Syst. Evol. Microbiol.">
        <title>The Global Catalogue of Microorganisms (GCM) 10K type strain sequencing project: providing services to taxonomists for standard genome sequencing and annotation.</title>
        <authorList>
            <consortium name="The Broad Institute Genomics Platform"/>
            <consortium name="The Broad Institute Genome Sequencing Center for Infectious Disease"/>
            <person name="Wu L."/>
            <person name="Ma J."/>
        </authorList>
    </citation>
    <scope>NUCLEOTIDE SEQUENCE [LARGE SCALE GENOMIC DNA]</scope>
    <source>
        <strain evidence="7">KCTC 23707</strain>
    </source>
</reference>
<dbReference type="NCBIfam" id="TIGR00254">
    <property type="entry name" value="GGDEF"/>
    <property type="match status" value="1"/>
</dbReference>
<comment type="catalytic activity">
    <reaction evidence="2">
        <text>2 GTP = 3',3'-c-di-GMP + 2 diphosphate</text>
        <dbReference type="Rhea" id="RHEA:24898"/>
        <dbReference type="ChEBI" id="CHEBI:33019"/>
        <dbReference type="ChEBI" id="CHEBI:37565"/>
        <dbReference type="ChEBI" id="CHEBI:58805"/>
        <dbReference type="EC" id="2.7.7.65"/>
    </reaction>
</comment>
<dbReference type="Gene3D" id="3.30.70.270">
    <property type="match status" value="1"/>
</dbReference>
<feature type="domain" description="Response regulatory" evidence="4">
    <location>
        <begin position="4"/>
        <end position="120"/>
    </location>
</feature>
<evidence type="ECO:0000256" key="2">
    <source>
        <dbReference type="ARBA" id="ARBA00034247"/>
    </source>
</evidence>
<dbReference type="CDD" id="cd17538">
    <property type="entry name" value="REC_D1_PleD-like"/>
    <property type="match status" value="1"/>
</dbReference>
<dbReference type="InterPro" id="IPR050469">
    <property type="entry name" value="Diguanylate_Cyclase"/>
</dbReference>
<feature type="domain" description="GGDEF" evidence="5">
    <location>
        <begin position="322"/>
        <end position="456"/>
    </location>
</feature>
<dbReference type="InterPro" id="IPR011006">
    <property type="entry name" value="CheY-like_superfamily"/>
</dbReference>
<dbReference type="RefSeq" id="WP_345100398.1">
    <property type="nucleotide sequence ID" value="NZ_BAABGS010000074.1"/>
</dbReference>
<dbReference type="EC" id="2.7.7.65" evidence="1"/>
<organism evidence="6 7">
    <name type="scientific">Chelativorans composti</name>
    <dbReference type="NCBI Taxonomy" id="768533"/>
    <lineage>
        <taxon>Bacteria</taxon>
        <taxon>Pseudomonadati</taxon>
        <taxon>Pseudomonadota</taxon>
        <taxon>Alphaproteobacteria</taxon>
        <taxon>Hyphomicrobiales</taxon>
        <taxon>Phyllobacteriaceae</taxon>
        <taxon>Chelativorans</taxon>
    </lineage>
</organism>
<dbReference type="NCBIfam" id="NF007135">
    <property type="entry name" value="PRK09581.1"/>
    <property type="match status" value="1"/>
</dbReference>
<gene>
    <name evidence="6" type="ORF">ACFSMZ_04610</name>
</gene>
<dbReference type="InterPro" id="IPR029787">
    <property type="entry name" value="Nucleotide_cyclase"/>
</dbReference>
<accession>A0ABW5DD65</accession>
<dbReference type="InterPro" id="IPR000160">
    <property type="entry name" value="GGDEF_dom"/>
</dbReference>
<dbReference type="Proteomes" id="UP001597373">
    <property type="component" value="Unassembled WGS sequence"/>
</dbReference>
<dbReference type="InterPro" id="IPR043128">
    <property type="entry name" value="Rev_trsase/Diguanyl_cyclase"/>
</dbReference>